<proteinExistence type="predicted"/>
<dbReference type="RefSeq" id="WP_168087045.1">
    <property type="nucleotide sequence ID" value="NZ_BHZH01000502.1"/>
</dbReference>
<gene>
    <name evidence="2" type="ORF">HCN52_04490</name>
</gene>
<reference evidence="2 3" key="1">
    <citation type="submission" date="2020-03" db="EMBL/GenBank/DDBJ databases">
        <title>Draft genome of Streptomyces sp. ventii, isolated from the Axial Seamount in the Pacific Ocean, and resequencing of the two type strains Streptomyces lonarensis strain NCL 716 and Streptomyces bohaiensis strain 11A07.</title>
        <authorList>
            <person name="Loughran R.M."/>
            <person name="Pfannmuller K.M."/>
            <person name="Wasson B.J."/>
            <person name="Deadmond M.C."/>
            <person name="Paddock B.E."/>
            <person name="Koyack M.J."/>
            <person name="Gallegos D.A."/>
            <person name="Mitchell E.A."/>
            <person name="Ushijima B."/>
            <person name="Saw J.H."/>
            <person name="Mcphail K.L."/>
            <person name="Videau P."/>
        </authorList>
    </citation>
    <scope>NUCLEOTIDE SEQUENCE [LARGE SCALE GENOMIC DNA]</scope>
    <source>
        <strain evidence="2 3">11A07</strain>
    </source>
</reference>
<organism evidence="2 3">
    <name type="scientific">Streptomyces bohaiensis</name>
    <dbReference type="NCBI Taxonomy" id="1431344"/>
    <lineage>
        <taxon>Bacteria</taxon>
        <taxon>Bacillati</taxon>
        <taxon>Actinomycetota</taxon>
        <taxon>Actinomycetes</taxon>
        <taxon>Kitasatosporales</taxon>
        <taxon>Streptomycetaceae</taxon>
        <taxon>Streptomyces</taxon>
    </lineage>
</organism>
<dbReference type="EMBL" id="JAAVJC010000018">
    <property type="protein sequence ID" value="NJQ14213.1"/>
    <property type="molecule type" value="Genomic_DNA"/>
</dbReference>
<evidence type="ECO:0000313" key="2">
    <source>
        <dbReference type="EMBL" id="NJQ14213.1"/>
    </source>
</evidence>
<feature type="compositionally biased region" description="Polar residues" evidence="1">
    <location>
        <begin position="209"/>
        <end position="218"/>
    </location>
</feature>
<feature type="region of interest" description="Disordered" evidence="1">
    <location>
        <begin position="97"/>
        <end position="122"/>
    </location>
</feature>
<comment type="caution">
    <text evidence="2">The sequence shown here is derived from an EMBL/GenBank/DDBJ whole genome shotgun (WGS) entry which is preliminary data.</text>
</comment>
<feature type="region of interest" description="Disordered" evidence="1">
    <location>
        <begin position="191"/>
        <end position="218"/>
    </location>
</feature>
<protein>
    <recommendedName>
        <fullName evidence="4">DUF2637 domain-containing protein</fullName>
    </recommendedName>
</protein>
<keyword evidence="3" id="KW-1185">Reference proteome</keyword>
<evidence type="ECO:0008006" key="4">
    <source>
        <dbReference type="Google" id="ProtNLM"/>
    </source>
</evidence>
<dbReference type="Proteomes" id="UP000727056">
    <property type="component" value="Unassembled WGS sequence"/>
</dbReference>
<name>A0ABX1C5L5_9ACTN</name>
<evidence type="ECO:0000256" key="1">
    <source>
        <dbReference type="SAM" id="MobiDB-lite"/>
    </source>
</evidence>
<accession>A0ABX1C5L5</accession>
<evidence type="ECO:0000313" key="3">
    <source>
        <dbReference type="Proteomes" id="UP000727056"/>
    </source>
</evidence>
<sequence>MTSSETRERPIVDLAHRAVDGGAAIVTAVPRWWTAYLATCPVQQSGKVGRYLGYTVWGLPPAFIAVSAPIALAMSGPVVWVGCWAATVGACLLAAPTEEGEDEAPEKAATEAPQEAPKTAPEDVAQQALRWVHQTLGDRPGMHLSELLARGHSEGHFTDLSEGDIGALRAALTGWGIPVESQLKVGGVNRAGVRRSKLPPIGPPGAPTGSPTRVPTAA</sequence>